<protein>
    <submittedName>
        <fullName evidence="3">F420-dependent NADP reductase-like protein</fullName>
    </submittedName>
</protein>
<dbReference type="Pfam" id="PF03807">
    <property type="entry name" value="F420_oxidored"/>
    <property type="match status" value="1"/>
</dbReference>
<feature type="domain" description="Pyrroline-5-carboxylate reductase catalytic N-terminal" evidence="2">
    <location>
        <begin position="12"/>
        <end position="110"/>
    </location>
</feature>
<dbReference type="GO" id="GO:0016491">
    <property type="term" value="F:oxidoreductase activity"/>
    <property type="evidence" value="ECO:0007669"/>
    <property type="project" value="UniProtKB-KW"/>
</dbReference>
<evidence type="ECO:0000313" key="4">
    <source>
        <dbReference type="Proteomes" id="UP001224775"/>
    </source>
</evidence>
<sequence>MSVTNPSLSTLRITILGGGNVGSTLAQKLVQSKRFASVEIAARDPDKTTASILEKGIDDVPVVASMPDSLAASHVVILATPGIYDDKDIKSFASSLGDMAGKVVIDATNPLGPFTDGLQVRTWEGGISSGEMLQLHLPKSKLYKAFNTVGVEHMREALGKEMLIAGDPDPSYRATAEAVVAAVGFKPFYVGPIRYSRNLEAMAELWIHMAIPGLGGRDTSRNFWFSIGGDP</sequence>
<evidence type="ECO:0000259" key="2">
    <source>
        <dbReference type="Pfam" id="PF03807"/>
    </source>
</evidence>
<dbReference type="InterPro" id="IPR051267">
    <property type="entry name" value="STEAP_metalloreductase"/>
</dbReference>
<organism evidence="3 4">
    <name type="scientific">Skeletonema marinoi</name>
    <dbReference type="NCBI Taxonomy" id="267567"/>
    <lineage>
        <taxon>Eukaryota</taxon>
        <taxon>Sar</taxon>
        <taxon>Stramenopiles</taxon>
        <taxon>Ochrophyta</taxon>
        <taxon>Bacillariophyta</taxon>
        <taxon>Coscinodiscophyceae</taxon>
        <taxon>Thalassiosirophycidae</taxon>
        <taxon>Thalassiosirales</taxon>
        <taxon>Skeletonemataceae</taxon>
        <taxon>Skeletonema</taxon>
        <taxon>Skeletonema marinoi-dohrnii complex</taxon>
    </lineage>
</organism>
<dbReference type="AlphaFoldDB" id="A0AAD8Y599"/>
<dbReference type="EMBL" id="JATAAI010000018">
    <property type="protein sequence ID" value="KAK1739297.1"/>
    <property type="molecule type" value="Genomic_DNA"/>
</dbReference>
<dbReference type="Gene3D" id="3.40.50.720">
    <property type="entry name" value="NAD(P)-binding Rossmann-like Domain"/>
    <property type="match status" value="1"/>
</dbReference>
<keyword evidence="4" id="KW-1185">Reference proteome</keyword>
<dbReference type="SUPFAM" id="SSF51735">
    <property type="entry name" value="NAD(P)-binding Rossmann-fold domains"/>
    <property type="match status" value="1"/>
</dbReference>
<accession>A0AAD8Y599</accession>
<dbReference type="InterPro" id="IPR036291">
    <property type="entry name" value="NAD(P)-bd_dom_sf"/>
</dbReference>
<evidence type="ECO:0000256" key="1">
    <source>
        <dbReference type="ARBA" id="ARBA00023002"/>
    </source>
</evidence>
<dbReference type="Proteomes" id="UP001224775">
    <property type="component" value="Unassembled WGS sequence"/>
</dbReference>
<dbReference type="InterPro" id="IPR028939">
    <property type="entry name" value="P5C_Rdtase_cat_N"/>
</dbReference>
<keyword evidence="1" id="KW-0560">Oxidoreductase</keyword>
<reference evidence="3" key="1">
    <citation type="submission" date="2023-06" db="EMBL/GenBank/DDBJ databases">
        <title>Survivors Of The Sea: Transcriptome response of Skeletonema marinoi to long-term dormancy.</title>
        <authorList>
            <person name="Pinder M.I.M."/>
            <person name="Kourtchenko O."/>
            <person name="Robertson E.K."/>
            <person name="Larsson T."/>
            <person name="Maumus F."/>
            <person name="Osuna-Cruz C.M."/>
            <person name="Vancaester E."/>
            <person name="Stenow R."/>
            <person name="Vandepoele K."/>
            <person name="Ploug H."/>
            <person name="Bruchert V."/>
            <person name="Godhe A."/>
            <person name="Topel M."/>
        </authorList>
    </citation>
    <scope>NUCLEOTIDE SEQUENCE</scope>
    <source>
        <strain evidence="3">R05AC</strain>
    </source>
</reference>
<dbReference type="PANTHER" id="PTHR14239">
    <property type="entry name" value="DUDULIN-RELATED"/>
    <property type="match status" value="1"/>
</dbReference>
<proteinExistence type="predicted"/>
<evidence type="ECO:0000313" key="3">
    <source>
        <dbReference type="EMBL" id="KAK1739297.1"/>
    </source>
</evidence>
<name>A0AAD8Y599_9STRA</name>
<comment type="caution">
    <text evidence="3">The sequence shown here is derived from an EMBL/GenBank/DDBJ whole genome shotgun (WGS) entry which is preliminary data.</text>
</comment>
<gene>
    <name evidence="3" type="ORF">QTG54_009840</name>
</gene>